<dbReference type="SUPFAM" id="SSF69118">
    <property type="entry name" value="AhpD-like"/>
    <property type="match status" value="1"/>
</dbReference>
<reference evidence="2 3" key="1">
    <citation type="submission" date="2023-10" db="EMBL/GenBank/DDBJ databases">
        <title>Niallia locisalis sp.nov. isolated from a salt pond sample.</title>
        <authorList>
            <person name="Li X.-J."/>
            <person name="Dong L."/>
        </authorList>
    </citation>
    <scope>NUCLEOTIDE SEQUENCE [LARGE SCALE GENOMIC DNA]</scope>
    <source>
        <strain evidence="2 3">DSM 29761</strain>
    </source>
</reference>
<dbReference type="EMBL" id="CP137640">
    <property type="protein sequence ID" value="WVX79828.1"/>
    <property type="molecule type" value="Genomic_DNA"/>
</dbReference>
<evidence type="ECO:0000313" key="2">
    <source>
        <dbReference type="EMBL" id="WVX79828.1"/>
    </source>
</evidence>
<dbReference type="PANTHER" id="PTHR33570">
    <property type="entry name" value="4-CARBOXYMUCONOLACTONE DECARBOXYLASE FAMILY PROTEIN"/>
    <property type="match status" value="1"/>
</dbReference>
<dbReference type="InterPro" id="IPR003779">
    <property type="entry name" value="CMD-like"/>
</dbReference>
<proteinExistence type="predicted"/>
<dbReference type="InterPro" id="IPR052512">
    <property type="entry name" value="4CMD/NDH-1_regulator"/>
</dbReference>
<evidence type="ECO:0000313" key="3">
    <source>
        <dbReference type="Proteomes" id="UP001357223"/>
    </source>
</evidence>
<protein>
    <submittedName>
        <fullName evidence="2">Carboxymuconolactone decarboxylase family protein</fullName>
    </submittedName>
</protein>
<dbReference type="Pfam" id="PF02627">
    <property type="entry name" value="CMD"/>
    <property type="match status" value="1"/>
</dbReference>
<keyword evidence="3" id="KW-1185">Reference proteome</keyword>
<feature type="domain" description="Carboxymuconolactone decarboxylase-like" evidence="1">
    <location>
        <begin position="37"/>
        <end position="120"/>
    </location>
</feature>
<evidence type="ECO:0000259" key="1">
    <source>
        <dbReference type="Pfam" id="PF02627"/>
    </source>
</evidence>
<name>A0ABZ2C8U3_9BACI</name>
<dbReference type="InterPro" id="IPR029032">
    <property type="entry name" value="AhpD-like"/>
</dbReference>
<accession>A0ABZ2C8U3</accession>
<organism evidence="2 3">
    <name type="scientific">Niallia oryzisoli</name>
    <dbReference type="NCBI Taxonomy" id="1737571"/>
    <lineage>
        <taxon>Bacteria</taxon>
        <taxon>Bacillati</taxon>
        <taxon>Bacillota</taxon>
        <taxon>Bacilli</taxon>
        <taxon>Bacillales</taxon>
        <taxon>Bacillaceae</taxon>
        <taxon>Niallia</taxon>
    </lineage>
</organism>
<dbReference type="Gene3D" id="1.20.1290.10">
    <property type="entry name" value="AhpD-like"/>
    <property type="match status" value="1"/>
</dbReference>
<dbReference type="RefSeq" id="WP_338448759.1">
    <property type="nucleotide sequence ID" value="NZ_CP137640.1"/>
</dbReference>
<sequence>MTENKKDNRYDQGIEIMKGMMGKNGDKIAEELQQLHPDIAHLVIAGYADIFGRSGLEKKERAIVILTALIIQGATDQLYAHTYTALNMGLTPNEILEIVIQCTAYIGFPRSLSALKVIQEVIKENGLEFSKLP</sequence>
<dbReference type="PANTHER" id="PTHR33570:SF2">
    <property type="entry name" value="CARBOXYMUCONOLACTONE DECARBOXYLASE-LIKE DOMAIN-CONTAINING PROTEIN"/>
    <property type="match status" value="1"/>
</dbReference>
<gene>
    <name evidence="2" type="ORF">R4Z09_21445</name>
</gene>
<dbReference type="Proteomes" id="UP001357223">
    <property type="component" value="Chromosome"/>
</dbReference>